<comment type="function">
    <text evidence="2">Exopeptidase that catalyzes the hydrolytic cleavage of multi-L-arginyl-poly-L-aspartic acid (cyanophycin; a water-insoluble reserve polymer) into aspartate-arginine dipeptides.</text>
</comment>
<organism evidence="11 12">
    <name type="scientific">Sphingobacterium humi</name>
    <dbReference type="NCBI Taxonomy" id="1796905"/>
    <lineage>
        <taxon>Bacteria</taxon>
        <taxon>Pseudomonadati</taxon>
        <taxon>Bacteroidota</taxon>
        <taxon>Sphingobacteriia</taxon>
        <taxon>Sphingobacteriales</taxon>
        <taxon>Sphingobacteriaceae</taxon>
        <taxon>Sphingobacterium</taxon>
    </lineage>
</organism>
<feature type="active site" description="Charge relay system" evidence="9">
    <location>
        <position position="226"/>
    </location>
</feature>
<dbReference type="PANTHER" id="PTHR36175:SF1">
    <property type="entry name" value="CYANOPHYCINASE"/>
    <property type="match status" value="1"/>
</dbReference>
<dbReference type="InterPro" id="IPR029062">
    <property type="entry name" value="Class_I_gatase-like"/>
</dbReference>
<evidence type="ECO:0000256" key="9">
    <source>
        <dbReference type="PIRSR" id="PIRSR032067-1"/>
    </source>
</evidence>
<dbReference type="PANTHER" id="PTHR36175">
    <property type="entry name" value="CYANOPHYCINASE"/>
    <property type="match status" value="1"/>
</dbReference>
<dbReference type="GO" id="GO:0004180">
    <property type="term" value="F:carboxypeptidase activity"/>
    <property type="evidence" value="ECO:0007669"/>
    <property type="project" value="UniProtKB-KW"/>
</dbReference>
<dbReference type="Proteomes" id="UP000435036">
    <property type="component" value="Unassembled WGS sequence"/>
</dbReference>
<sequence length="281" mass="30288">MLMKRIFCLLLGIGIMTGAMAQTKVPKGKLFIIGGGDRGEALMKAMVEEAELKPSDYIMVLPMASGIPEESVEAIAGQFREVSQNSIRSINFTRKMASDKVLVDSVRHAKLIFVTGGDQNRFMDVVKATPLYDALHQAYAAGSLIAGTSAGAAIMSEKMITGHPAKVTESKNPFAQLTAGLVEVGEGMGFLKSAIIDQHFIARSRYTRLFSTLAVYPKLAAIGVDEGTAMLVSGNQVKVVGDAQVLVVKNPKKLKIANNGYVSWEHADFGLYQQGESFKLK</sequence>
<gene>
    <name evidence="11" type="ORF">GQF63_05300</name>
</gene>
<keyword evidence="10" id="KW-0732">Signal</keyword>
<evidence type="ECO:0000256" key="1">
    <source>
        <dbReference type="ARBA" id="ARBA00001092"/>
    </source>
</evidence>
<dbReference type="InterPro" id="IPR011811">
    <property type="entry name" value="Peptidase_S51_cyanophycinase"/>
</dbReference>
<comment type="similarity">
    <text evidence="3">Belongs to the peptidase S51 family.</text>
</comment>
<proteinExistence type="inferred from homology"/>
<dbReference type="CDD" id="cd03145">
    <property type="entry name" value="GAT1_cyanophycinase"/>
    <property type="match status" value="1"/>
</dbReference>
<keyword evidence="6" id="KW-0645">Protease</keyword>
<dbReference type="EMBL" id="WSQA01000003">
    <property type="protein sequence ID" value="MVZ61432.1"/>
    <property type="molecule type" value="Genomic_DNA"/>
</dbReference>
<evidence type="ECO:0000256" key="8">
    <source>
        <dbReference type="ARBA" id="ARBA00022825"/>
    </source>
</evidence>
<dbReference type="EC" id="3.4.15.6" evidence="4"/>
<dbReference type="Pfam" id="PF03575">
    <property type="entry name" value="Peptidase_S51"/>
    <property type="match status" value="1"/>
</dbReference>
<reference evidence="11 12" key="1">
    <citation type="submission" date="2019-12" db="EMBL/GenBank/DDBJ databases">
        <authorList>
            <person name="Dong K."/>
        </authorList>
    </citation>
    <scope>NUCLEOTIDE SEQUENCE [LARGE SCALE GENOMIC DNA]</scope>
    <source>
        <strain evidence="11 12">JCM 31225</strain>
    </source>
</reference>
<dbReference type="GO" id="GO:0008241">
    <property type="term" value="F:peptidyl-dipeptidase activity"/>
    <property type="evidence" value="ECO:0007669"/>
    <property type="project" value="UniProtKB-EC"/>
</dbReference>
<keyword evidence="11" id="KW-0121">Carboxypeptidase</keyword>
<keyword evidence="8" id="KW-0720">Serine protease</keyword>
<evidence type="ECO:0000256" key="6">
    <source>
        <dbReference type="ARBA" id="ARBA00022670"/>
    </source>
</evidence>
<evidence type="ECO:0000313" key="12">
    <source>
        <dbReference type="Proteomes" id="UP000435036"/>
    </source>
</evidence>
<feature type="signal peptide" evidence="10">
    <location>
        <begin position="1"/>
        <end position="21"/>
    </location>
</feature>
<evidence type="ECO:0000256" key="7">
    <source>
        <dbReference type="ARBA" id="ARBA00022801"/>
    </source>
</evidence>
<dbReference type="SUPFAM" id="SSF52317">
    <property type="entry name" value="Class I glutamine amidotransferase-like"/>
    <property type="match status" value="1"/>
</dbReference>
<evidence type="ECO:0000256" key="3">
    <source>
        <dbReference type="ARBA" id="ARBA00006534"/>
    </source>
</evidence>
<feature type="chain" id="PRO_5026818366" description="Cyanophycinase" evidence="10">
    <location>
        <begin position="22"/>
        <end position="281"/>
    </location>
</feature>
<evidence type="ECO:0000256" key="10">
    <source>
        <dbReference type="SAM" id="SignalP"/>
    </source>
</evidence>
<feature type="active site" description="Charge relay system" evidence="9">
    <location>
        <position position="149"/>
    </location>
</feature>
<evidence type="ECO:0000256" key="5">
    <source>
        <dbReference type="ARBA" id="ARBA00015719"/>
    </source>
</evidence>
<dbReference type="GO" id="GO:0006508">
    <property type="term" value="P:proteolysis"/>
    <property type="evidence" value="ECO:0007669"/>
    <property type="project" value="UniProtKB-KW"/>
</dbReference>
<dbReference type="InterPro" id="IPR005320">
    <property type="entry name" value="Peptidase_S51"/>
</dbReference>
<feature type="active site" description="Charge relay system" evidence="9">
    <location>
        <position position="199"/>
    </location>
</feature>
<dbReference type="GO" id="GO:0008236">
    <property type="term" value="F:serine-type peptidase activity"/>
    <property type="evidence" value="ECO:0007669"/>
    <property type="project" value="UniProtKB-KW"/>
</dbReference>
<comment type="catalytic activity">
    <reaction evidence="1">
        <text>[L-4-(L-arginin-2-N-yl)aspartate](n) + H2O = [L-4-(L-arginin-2-N-yl)aspartate](n-1) + L-4-(L-arginin-2-N-yl)aspartate</text>
        <dbReference type="Rhea" id="RHEA:12845"/>
        <dbReference type="Rhea" id="RHEA-COMP:13728"/>
        <dbReference type="Rhea" id="RHEA-COMP:13734"/>
        <dbReference type="ChEBI" id="CHEBI:15377"/>
        <dbReference type="ChEBI" id="CHEBI:137986"/>
        <dbReference type="ChEBI" id="CHEBI:137991"/>
        <dbReference type="EC" id="3.4.15.6"/>
    </reaction>
</comment>
<keyword evidence="12" id="KW-1185">Reference proteome</keyword>
<protein>
    <recommendedName>
        <fullName evidence="5">Cyanophycinase</fullName>
        <ecNumber evidence="4">3.4.15.6</ecNumber>
    </recommendedName>
</protein>
<keyword evidence="7 11" id="KW-0378">Hydrolase</keyword>
<dbReference type="NCBIfam" id="TIGR02069">
    <property type="entry name" value="cyanophycinase"/>
    <property type="match status" value="1"/>
</dbReference>
<dbReference type="AlphaFoldDB" id="A0A6N8L0W9"/>
<evidence type="ECO:0000256" key="2">
    <source>
        <dbReference type="ARBA" id="ARBA00002039"/>
    </source>
</evidence>
<dbReference type="Gene3D" id="3.40.50.880">
    <property type="match status" value="1"/>
</dbReference>
<dbReference type="PIRSF" id="PIRSF032067">
    <property type="entry name" value="Cyanophycinase"/>
    <property type="match status" value="1"/>
</dbReference>
<evidence type="ECO:0000313" key="11">
    <source>
        <dbReference type="EMBL" id="MVZ61432.1"/>
    </source>
</evidence>
<name>A0A6N8L0W9_9SPHI</name>
<evidence type="ECO:0000256" key="4">
    <source>
        <dbReference type="ARBA" id="ARBA00013115"/>
    </source>
</evidence>
<accession>A0A6N8L0W9</accession>
<comment type="caution">
    <text evidence="11">The sequence shown here is derived from an EMBL/GenBank/DDBJ whole genome shotgun (WGS) entry which is preliminary data.</text>
</comment>